<dbReference type="SUPFAM" id="SSF53067">
    <property type="entry name" value="Actin-like ATPase domain"/>
    <property type="match status" value="1"/>
</dbReference>
<dbReference type="GO" id="GO:0005829">
    <property type="term" value="C:cytosol"/>
    <property type="evidence" value="ECO:0007669"/>
    <property type="project" value="TreeGrafter"/>
</dbReference>
<feature type="domain" description="Hydantoinase A/oxoprolinase" evidence="2">
    <location>
        <begin position="201"/>
        <end position="489"/>
    </location>
</feature>
<dbReference type="GO" id="GO:0006749">
    <property type="term" value="P:glutathione metabolic process"/>
    <property type="evidence" value="ECO:0007669"/>
    <property type="project" value="TreeGrafter"/>
</dbReference>
<comment type="similarity">
    <text evidence="1">Belongs to the oxoprolinase family.</text>
</comment>
<dbReference type="InterPro" id="IPR045079">
    <property type="entry name" value="Oxoprolinase-like"/>
</dbReference>
<evidence type="ECO:0000259" key="3">
    <source>
        <dbReference type="Pfam" id="PF02538"/>
    </source>
</evidence>
<dbReference type="InterPro" id="IPR008040">
    <property type="entry name" value="Hydant_A_N"/>
</dbReference>
<dbReference type="RefSeq" id="WP_227304810.1">
    <property type="nucleotide sequence ID" value="NZ_JAESVA010000001.1"/>
</dbReference>
<dbReference type="PANTHER" id="PTHR11365:SF23">
    <property type="entry name" value="HYPOTHETICAL 5-OXOPROLINASE (EUROFUNG)-RELATED"/>
    <property type="match status" value="1"/>
</dbReference>
<feature type="domain" description="Acetophenone carboxylase-like C-terminal" evidence="5">
    <location>
        <begin position="502"/>
        <end position="672"/>
    </location>
</feature>
<dbReference type="InterPro" id="IPR002821">
    <property type="entry name" value="Hydantoinase_A"/>
</dbReference>
<evidence type="ECO:0000259" key="4">
    <source>
        <dbReference type="Pfam" id="PF05378"/>
    </source>
</evidence>
<dbReference type="PANTHER" id="PTHR11365">
    <property type="entry name" value="5-OXOPROLINASE RELATED"/>
    <property type="match status" value="1"/>
</dbReference>
<gene>
    <name evidence="6" type="ORF">ACELLULO517_00900</name>
</gene>
<evidence type="ECO:0000259" key="5">
    <source>
        <dbReference type="Pfam" id="PF19278"/>
    </source>
</evidence>
<feature type="domain" description="Hydantoinase/oxoprolinase N-terminal" evidence="4">
    <location>
        <begin position="7"/>
        <end position="179"/>
    </location>
</feature>
<reference evidence="6 7" key="1">
    <citation type="journal article" date="2021" name="Microorganisms">
        <title>Acidisoma silvae sp. nov. and Acidisomacellulosilytica sp. nov., Two Acidophilic Bacteria Isolated from Decaying Wood, Hydrolyzing Cellulose and Producing Poly-3-hydroxybutyrate.</title>
        <authorList>
            <person name="Mieszkin S."/>
            <person name="Pouder E."/>
            <person name="Uroz S."/>
            <person name="Simon-Colin C."/>
            <person name="Alain K."/>
        </authorList>
    </citation>
    <scope>NUCLEOTIDE SEQUENCE [LARGE SCALE GENOMIC DNA]</scope>
    <source>
        <strain evidence="6 7">HW T5.17</strain>
    </source>
</reference>
<dbReference type="InterPro" id="IPR049517">
    <property type="entry name" value="ACX-like_C"/>
</dbReference>
<dbReference type="Pfam" id="PF05378">
    <property type="entry name" value="Hydant_A_N"/>
    <property type="match status" value="1"/>
</dbReference>
<accession>A0A964E203</accession>
<dbReference type="Pfam" id="PF19278">
    <property type="entry name" value="Hydant_A_C"/>
    <property type="match status" value="1"/>
</dbReference>
<dbReference type="EMBL" id="JAESVA010000001">
    <property type="protein sequence ID" value="MCB8878774.1"/>
    <property type="molecule type" value="Genomic_DNA"/>
</dbReference>
<dbReference type="InterPro" id="IPR003692">
    <property type="entry name" value="Hydantoinase_B"/>
</dbReference>
<organism evidence="6 7">
    <name type="scientific">Acidisoma cellulosilyticum</name>
    <dbReference type="NCBI Taxonomy" id="2802395"/>
    <lineage>
        <taxon>Bacteria</taxon>
        <taxon>Pseudomonadati</taxon>
        <taxon>Pseudomonadota</taxon>
        <taxon>Alphaproteobacteria</taxon>
        <taxon>Acetobacterales</taxon>
        <taxon>Acidocellaceae</taxon>
        <taxon>Acidisoma</taxon>
    </lineage>
</organism>
<feature type="domain" description="Hydantoinase B/oxoprolinase" evidence="3">
    <location>
        <begin position="694"/>
        <end position="1221"/>
    </location>
</feature>
<protein>
    <submittedName>
        <fullName evidence="6">Hydantoinase B/oxoprolinase family protein</fullName>
    </submittedName>
</protein>
<evidence type="ECO:0000256" key="1">
    <source>
        <dbReference type="ARBA" id="ARBA00010403"/>
    </source>
</evidence>
<comment type="caution">
    <text evidence="6">The sequence shown here is derived from an EMBL/GenBank/DDBJ whole genome shotgun (WGS) entry which is preliminary data.</text>
</comment>
<evidence type="ECO:0000313" key="6">
    <source>
        <dbReference type="EMBL" id="MCB8878774.1"/>
    </source>
</evidence>
<dbReference type="InterPro" id="IPR043129">
    <property type="entry name" value="ATPase_NBD"/>
</dbReference>
<dbReference type="AlphaFoldDB" id="A0A964E203"/>
<dbReference type="Pfam" id="PF02538">
    <property type="entry name" value="Hydantoinase_B"/>
    <property type="match status" value="1"/>
</dbReference>
<evidence type="ECO:0000259" key="2">
    <source>
        <dbReference type="Pfam" id="PF01968"/>
    </source>
</evidence>
<name>A0A964E203_9PROT</name>
<dbReference type="GO" id="GO:0017168">
    <property type="term" value="F:5-oxoprolinase (ATP-hydrolyzing) activity"/>
    <property type="evidence" value="ECO:0007669"/>
    <property type="project" value="TreeGrafter"/>
</dbReference>
<proteinExistence type="inferred from homology"/>
<dbReference type="Pfam" id="PF01968">
    <property type="entry name" value="Hydantoinase_A"/>
    <property type="match status" value="1"/>
</dbReference>
<evidence type="ECO:0000313" key="7">
    <source>
        <dbReference type="Proteomes" id="UP000721844"/>
    </source>
</evidence>
<sequence length="1258" mass="133361">MMRRVAGIDVGGTFTDVLLFEEDASGGRVHFAKVPSTTANQAEGVLQGIAAAGTTPAALDLLIHGTTVTTNAVLERKVALVGLITTQGFRDTLEVGRRTRPNPYGLFGVFEPLVPRELRKEVPERLNAAGEILTALDEDAVRQAVIALRDAGCEALVIHFLHAYANPAHELAAGRIAAELWPNAYITLGHALLSEYREYERGTTASVNAAVQPVLDRYLDRLTEGLRQQGFRHDLLVMNGNGGTIAAPLAARDAAKTVMSGPASGVIAAATTLQQSGVGDAVTYDMGGTSSDVALISGGLPEVSAELTIDYGLPIHVPMVDVRTIGAGGGSIAWLDAAGMLRVGPHSAGSTPGPICYGRGGRAPTITDANLILGRLDASRISISGDRVTLDQVREIFEEKLAKPLGLTVDEAAAAVIALGNVHMAGAIRMVSLSRGRDPRKLCLFAFGGAGPLHAVALAADLGIPDVLIPARPGLTNALGCLVADLRQDFVNTLNQSLDAVDMAEVHRLLADQVKRGMDINAAQQSEIETTEIRHSADMQFRGQTHLIRVAIPDADVARETLQSLFEEAYFERFQIRMPEIRATLVNLNTSVTGKRKPFPVAALQDPSLRLASVEEARTGSRPVFAGGAWVDCPLYARDALPLGATLTGPAVLEQADSTIFVEPGAVLRVDGIGNLRITPASLGNAAAGSENTDPLALAVIEAGLQQVCNEMDLAFSRSAFSPVIAEADDRSDGIYDAETGALIAQGELGLPVFVGVMQYSTGEITRLIREGRVAAPEPGDIYIVNDPYLGGTHLMDVRFAMPFFNDGKLLCWLQNTGHWPDTGGMTPGGFSAHATEVEQEGLRLPPVKLFKRGEMDQEILSIINANIRVADQRIGDIKAQVSALKIGERRLGELITRYGLKTVTGVIAEMKTRAANLMRAKIEEIPDGVYESEAFVDSDGIVNAPLRIALTMTKAEGALNFDFSQSSPPCRGPMNSVFATTLSSVYLAVRHIFPDVPLNAGAFAPLIVPRPEGTFLDARYPRPVSGCAAEVSQRIAEAVFLALVQAIPDKVTAAPAGSSGNFALGGFDPKAGAGYVMYQISGGGYGGNILHDGLTNGCSTIGISKTAPVEVMEQKFPVLFRRFALREGSGGAGQHRGGFGVHYEIEILRGEATASFVMDHGRFGPPGVQGGQDGARNIVRVYRDGEVYTPEHLSKDQNIRVKAGDRVEVMTPGGGGYGDPARRSAELVRRDIARGYYTAAEASALWPDTAAETGGIG</sequence>
<keyword evidence="7" id="KW-1185">Reference proteome</keyword>
<dbReference type="Proteomes" id="UP000721844">
    <property type="component" value="Unassembled WGS sequence"/>
</dbReference>